<dbReference type="InterPro" id="IPR036866">
    <property type="entry name" value="RibonucZ/Hydroxyglut_hydro"/>
</dbReference>
<dbReference type="NCBIfam" id="TIGR03413">
    <property type="entry name" value="GSH_gloB"/>
    <property type="match status" value="1"/>
</dbReference>
<dbReference type="Pfam" id="PF00753">
    <property type="entry name" value="Lactamase_B"/>
    <property type="match status" value="1"/>
</dbReference>
<evidence type="ECO:0000256" key="7">
    <source>
        <dbReference type="HAMAP-Rule" id="MF_01374"/>
    </source>
</evidence>
<dbReference type="GO" id="GO:0004416">
    <property type="term" value="F:hydroxyacylglutathione hydrolase activity"/>
    <property type="evidence" value="ECO:0007669"/>
    <property type="project" value="UniProtKB-EC"/>
</dbReference>
<evidence type="ECO:0000313" key="10">
    <source>
        <dbReference type="Proteomes" id="UP001524499"/>
    </source>
</evidence>
<comment type="cofactor">
    <cofactor evidence="7">
        <name>Zn(2+)</name>
        <dbReference type="ChEBI" id="CHEBI:29105"/>
    </cofactor>
    <text evidence="7">Binds 2 Zn(2+) ions per subunit.</text>
</comment>
<dbReference type="PANTHER" id="PTHR43705:SF1">
    <property type="entry name" value="HYDROXYACYLGLUTATHIONE HYDROLASE GLOB"/>
    <property type="match status" value="1"/>
</dbReference>
<feature type="binding site" evidence="7">
    <location>
        <position position="60"/>
    </location>
    <ligand>
        <name>Zn(2+)</name>
        <dbReference type="ChEBI" id="CHEBI:29105"/>
        <label>2</label>
    </ligand>
</feature>
<dbReference type="InterPro" id="IPR017782">
    <property type="entry name" value="Hydroxyacylglutathione_Hdrlase"/>
</dbReference>
<dbReference type="PIRSF" id="PIRSF005457">
    <property type="entry name" value="Glx"/>
    <property type="match status" value="1"/>
</dbReference>
<dbReference type="Pfam" id="PF16123">
    <property type="entry name" value="HAGH_C"/>
    <property type="match status" value="1"/>
</dbReference>
<evidence type="ECO:0000313" key="9">
    <source>
        <dbReference type="EMBL" id="MCQ8103561.1"/>
    </source>
</evidence>
<keyword evidence="4 7" id="KW-0479">Metal-binding</keyword>
<evidence type="ECO:0000256" key="1">
    <source>
        <dbReference type="ARBA" id="ARBA00001623"/>
    </source>
</evidence>
<accession>A0ABT1TE76</accession>
<dbReference type="Proteomes" id="UP001524499">
    <property type="component" value="Unassembled WGS sequence"/>
</dbReference>
<feature type="binding site" evidence="7">
    <location>
        <position position="170"/>
    </location>
    <ligand>
        <name>Zn(2+)</name>
        <dbReference type="ChEBI" id="CHEBI:29105"/>
        <label>2</label>
    </ligand>
</feature>
<evidence type="ECO:0000256" key="4">
    <source>
        <dbReference type="ARBA" id="ARBA00022723"/>
    </source>
</evidence>
<keyword evidence="5 7" id="KW-0378">Hydrolase</keyword>
<evidence type="ECO:0000256" key="2">
    <source>
        <dbReference type="ARBA" id="ARBA00004963"/>
    </source>
</evidence>
<keyword evidence="10" id="KW-1185">Reference proteome</keyword>
<comment type="pathway">
    <text evidence="2 7">Secondary metabolite metabolism; methylglyoxal degradation; (R)-lactate from methylglyoxal: step 2/2.</text>
</comment>
<dbReference type="InterPro" id="IPR050110">
    <property type="entry name" value="Glyoxalase_II_hydrolase"/>
</dbReference>
<evidence type="ECO:0000256" key="3">
    <source>
        <dbReference type="ARBA" id="ARBA00006759"/>
    </source>
</evidence>
<evidence type="ECO:0000256" key="5">
    <source>
        <dbReference type="ARBA" id="ARBA00022801"/>
    </source>
</evidence>
<dbReference type="HAMAP" id="MF_01374">
    <property type="entry name" value="Glyoxalase_2"/>
    <property type="match status" value="1"/>
</dbReference>
<dbReference type="SMART" id="SM00849">
    <property type="entry name" value="Lactamase_B"/>
    <property type="match status" value="1"/>
</dbReference>
<proteinExistence type="inferred from homology"/>
<dbReference type="PANTHER" id="PTHR43705">
    <property type="entry name" value="HYDROXYACYLGLUTATHIONE HYDROLASE"/>
    <property type="match status" value="1"/>
</dbReference>
<feature type="binding site" evidence="7">
    <location>
        <position position="59"/>
    </location>
    <ligand>
        <name>Zn(2+)</name>
        <dbReference type="ChEBI" id="CHEBI:29105"/>
        <label>2</label>
    </ligand>
</feature>
<feature type="binding site" evidence="7">
    <location>
        <position position="132"/>
    </location>
    <ligand>
        <name>Zn(2+)</name>
        <dbReference type="ChEBI" id="CHEBI:29105"/>
        <label>2</label>
    </ligand>
</feature>
<gene>
    <name evidence="7 9" type="primary">gloB</name>
    <name evidence="9" type="ORF">NP590_05545</name>
</gene>
<dbReference type="InterPro" id="IPR035680">
    <property type="entry name" value="Clx_II_MBL"/>
</dbReference>
<dbReference type="InterPro" id="IPR001279">
    <property type="entry name" value="Metallo-B-lactamas"/>
</dbReference>
<feature type="binding site" evidence="7">
    <location>
        <position position="113"/>
    </location>
    <ligand>
        <name>Zn(2+)</name>
        <dbReference type="ChEBI" id="CHEBI:29105"/>
        <label>1</label>
    </ligand>
</feature>
<feature type="domain" description="Metallo-beta-lactamase" evidence="8">
    <location>
        <begin position="12"/>
        <end position="170"/>
    </location>
</feature>
<feature type="binding site" evidence="7">
    <location>
        <position position="55"/>
    </location>
    <ligand>
        <name>Zn(2+)</name>
        <dbReference type="ChEBI" id="CHEBI:29105"/>
        <label>1</label>
    </ligand>
</feature>
<feature type="binding site" evidence="7">
    <location>
        <position position="132"/>
    </location>
    <ligand>
        <name>Zn(2+)</name>
        <dbReference type="ChEBI" id="CHEBI:29105"/>
        <label>1</label>
    </ligand>
</feature>
<protein>
    <recommendedName>
        <fullName evidence="7">Hydroxyacylglutathione hydrolase</fullName>
        <ecNumber evidence="7">3.1.2.6</ecNumber>
    </recommendedName>
    <alternativeName>
        <fullName evidence="7">Glyoxalase II</fullName>
        <shortName evidence="7">Glx II</shortName>
    </alternativeName>
</protein>
<feature type="binding site" evidence="7">
    <location>
        <position position="57"/>
    </location>
    <ligand>
        <name>Zn(2+)</name>
        <dbReference type="ChEBI" id="CHEBI:29105"/>
        <label>1</label>
    </ligand>
</feature>
<comment type="subunit">
    <text evidence="7">Monomer.</text>
</comment>
<sequence length="256" mass="28107">MLEIVILPALSDNYIYLLRDSAGNKTAVVDPAEAEPVLRALQDRDWHLDYVFNTHHHGDHVGGNLALKQATACKIVAAASDRSRIPGLDIGVADGDKVALGQQLFQVLAAPGHTLGHIAFYAADSRALFCGDTLFSLGCGRLFEGTAEQMWQSLQTLKALPGDTRIYCAHEYTQANGRFALTLEADNPDLQRRMAEVTGLREKNLPTLPSTMADELKTNPFLREHSPSLRQAVAADPSEPPARVFAKIRLLKDHFR</sequence>
<evidence type="ECO:0000259" key="8">
    <source>
        <dbReference type="SMART" id="SM00849"/>
    </source>
</evidence>
<name>A0ABT1TE76_9GAMM</name>
<dbReference type="EMBL" id="JANIBJ010000007">
    <property type="protein sequence ID" value="MCQ8103561.1"/>
    <property type="molecule type" value="Genomic_DNA"/>
</dbReference>
<reference evidence="9 10" key="1">
    <citation type="submission" date="2022-07" db="EMBL/GenBank/DDBJ databases">
        <title>Methylomonas rivi sp. nov., Methylomonas rosea sp. nov., Methylomonas aureus sp. nov. and Methylomonas subterranea sp. nov., four novel methanotrophs isolated from a freshwater creek and the deep terrestrial subsurface.</title>
        <authorList>
            <person name="Abin C."/>
            <person name="Sankaranarayanan K."/>
            <person name="Garner C."/>
            <person name="Sindelar R."/>
            <person name="Kotary K."/>
            <person name="Garner R."/>
            <person name="Barclay S."/>
            <person name="Lawson P."/>
            <person name="Krumholz L."/>
        </authorList>
    </citation>
    <scope>NUCLEOTIDE SEQUENCE [LARGE SCALE GENOMIC DNA]</scope>
    <source>
        <strain evidence="9 10">SURF-2</strain>
    </source>
</reference>
<dbReference type="SUPFAM" id="SSF56281">
    <property type="entry name" value="Metallo-hydrolase/oxidoreductase"/>
    <property type="match status" value="1"/>
</dbReference>
<dbReference type="EC" id="3.1.2.6" evidence="7"/>
<comment type="caution">
    <text evidence="9">The sequence shown here is derived from an EMBL/GenBank/DDBJ whole genome shotgun (WGS) entry which is preliminary data.</text>
</comment>
<dbReference type="CDD" id="cd07723">
    <property type="entry name" value="hydroxyacylglutathione_hydrolase_MBL-fold"/>
    <property type="match status" value="1"/>
</dbReference>
<organism evidence="9 10">
    <name type="scientific">Methylomonas subterranea</name>
    <dbReference type="NCBI Taxonomy" id="2952225"/>
    <lineage>
        <taxon>Bacteria</taxon>
        <taxon>Pseudomonadati</taxon>
        <taxon>Pseudomonadota</taxon>
        <taxon>Gammaproteobacteria</taxon>
        <taxon>Methylococcales</taxon>
        <taxon>Methylococcaceae</taxon>
        <taxon>Methylomonas</taxon>
    </lineage>
</organism>
<comment type="catalytic activity">
    <reaction evidence="1 7">
        <text>an S-(2-hydroxyacyl)glutathione + H2O = a 2-hydroxy carboxylate + glutathione + H(+)</text>
        <dbReference type="Rhea" id="RHEA:21864"/>
        <dbReference type="ChEBI" id="CHEBI:15377"/>
        <dbReference type="ChEBI" id="CHEBI:15378"/>
        <dbReference type="ChEBI" id="CHEBI:57925"/>
        <dbReference type="ChEBI" id="CHEBI:58896"/>
        <dbReference type="ChEBI" id="CHEBI:71261"/>
        <dbReference type="EC" id="3.1.2.6"/>
    </reaction>
</comment>
<evidence type="ECO:0000256" key="6">
    <source>
        <dbReference type="ARBA" id="ARBA00022833"/>
    </source>
</evidence>
<keyword evidence="6 7" id="KW-0862">Zinc</keyword>
<comment type="function">
    <text evidence="7">Thiolesterase that catalyzes the hydrolysis of S-D-lactoyl-glutathione to form glutathione and D-lactic acid.</text>
</comment>
<dbReference type="Gene3D" id="3.60.15.10">
    <property type="entry name" value="Ribonuclease Z/Hydroxyacylglutathione hydrolase-like"/>
    <property type="match status" value="1"/>
</dbReference>
<comment type="similarity">
    <text evidence="3 7">Belongs to the metallo-beta-lactamase superfamily. Glyoxalase II family.</text>
</comment>
<dbReference type="InterPro" id="IPR032282">
    <property type="entry name" value="HAGH_C"/>
</dbReference>